<dbReference type="InterPro" id="IPR047695">
    <property type="entry name" value="T4SS_VirB10/PtlG"/>
</dbReference>
<comment type="similarity">
    <text evidence="2">Belongs to the TrbI/VirB10 family.</text>
</comment>
<evidence type="ECO:0000313" key="10">
    <source>
        <dbReference type="Proteomes" id="UP001524570"/>
    </source>
</evidence>
<dbReference type="InterPro" id="IPR042217">
    <property type="entry name" value="T4SS_VirB10/TrbI"/>
</dbReference>
<evidence type="ECO:0000256" key="8">
    <source>
        <dbReference type="SAM" id="Phobius"/>
    </source>
</evidence>
<feature type="region of interest" description="Disordered" evidence="7">
    <location>
        <begin position="111"/>
        <end position="190"/>
    </location>
</feature>
<dbReference type="RefSeq" id="WP_256607508.1">
    <property type="nucleotide sequence ID" value="NZ_JANIBL010000042.1"/>
</dbReference>
<accession>A0ABT1TUN9</accession>
<evidence type="ECO:0000256" key="4">
    <source>
        <dbReference type="ARBA" id="ARBA00022692"/>
    </source>
</evidence>
<feature type="compositionally biased region" description="Basic and acidic residues" evidence="7">
    <location>
        <begin position="135"/>
        <end position="146"/>
    </location>
</feature>
<protein>
    <submittedName>
        <fullName evidence="9">Type IV secretion system protein VirB10</fullName>
    </submittedName>
</protein>
<name>A0ABT1TUN9_9GAMM</name>
<keyword evidence="10" id="KW-1185">Reference proteome</keyword>
<evidence type="ECO:0000256" key="5">
    <source>
        <dbReference type="ARBA" id="ARBA00022989"/>
    </source>
</evidence>
<reference evidence="9 10" key="1">
    <citation type="submission" date="2022-07" db="EMBL/GenBank/DDBJ databases">
        <title>Methylomonas rivi sp. nov., Methylomonas rosea sp. nov., Methylomonas aureus sp. nov. and Methylomonas subterranea sp. nov., four novel methanotrophs isolated from a freshwater creek and the deep terrestrial subsurface.</title>
        <authorList>
            <person name="Abin C."/>
            <person name="Sankaranarayanan K."/>
            <person name="Garner C."/>
            <person name="Sindelar R."/>
            <person name="Kotary K."/>
            <person name="Garner R."/>
            <person name="Barclay S."/>
            <person name="Lawson P."/>
            <person name="Krumholz L."/>
        </authorList>
    </citation>
    <scope>NUCLEOTIDE SEQUENCE [LARGE SCALE GENOMIC DNA]</scope>
    <source>
        <strain evidence="9 10">WSC-7</strain>
    </source>
</reference>
<proteinExistence type="inferred from homology"/>
<dbReference type="InterPro" id="IPR005498">
    <property type="entry name" value="T4SS_VirB10/TraB/TrbI"/>
</dbReference>
<feature type="compositionally biased region" description="Polar residues" evidence="7">
    <location>
        <begin position="160"/>
        <end position="187"/>
    </location>
</feature>
<evidence type="ECO:0000256" key="3">
    <source>
        <dbReference type="ARBA" id="ARBA00022475"/>
    </source>
</evidence>
<evidence type="ECO:0000313" key="9">
    <source>
        <dbReference type="EMBL" id="MCQ8118492.1"/>
    </source>
</evidence>
<comment type="subcellular location">
    <subcellularLocation>
        <location evidence="1">Cell membrane</location>
        <topology evidence="1">Single-pass membrane protein</topology>
    </subcellularLocation>
</comment>
<gene>
    <name evidence="9" type="primary">virB10</name>
    <name evidence="9" type="ORF">NP589_13730</name>
</gene>
<keyword evidence="5 8" id="KW-1133">Transmembrane helix</keyword>
<dbReference type="Proteomes" id="UP001524570">
    <property type="component" value="Unassembled WGS sequence"/>
</dbReference>
<evidence type="ECO:0000256" key="2">
    <source>
        <dbReference type="ARBA" id="ARBA00010265"/>
    </source>
</evidence>
<evidence type="ECO:0000256" key="1">
    <source>
        <dbReference type="ARBA" id="ARBA00004162"/>
    </source>
</evidence>
<dbReference type="CDD" id="cd16429">
    <property type="entry name" value="VirB10"/>
    <property type="match status" value="1"/>
</dbReference>
<keyword evidence="3" id="KW-1003">Cell membrane</keyword>
<keyword evidence="4 8" id="KW-0812">Transmembrane</keyword>
<dbReference type="EMBL" id="JANIBL010000042">
    <property type="protein sequence ID" value="MCQ8118492.1"/>
    <property type="molecule type" value="Genomic_DNA"/>
</dbReference>
<sequence>MNNAKDPYNDELEQADNVVGERKMPSVTKGQSLQSKLNNIFAIGVIILLGGGFLTWYYSNLTGKQKQLDEAKRKQQEQLLQNNGSLPKLGAVPFPNQSPTPTTPPPEAFNAGNMFGPPPEIADNAVGNNSQPKPKTPEELAVERRLNTPVYVKTGLHNGVSPSGQSNGRVAGQNTALTGSTGGNTTALGDALKPTTMATARAQMLPSMTYLIPKGRKGDCTLETAIDSQLPGLVTCVLAYDIFGADGKVPLLKRGTAINGETRANVQQGQSRLFVIWTEARTEHGVIAQLDSPATDSLGRSGIAGEVDNHFWDRFGAAILISVINGAIQAGTNYASGAGNSGGTTLNYNTQQPNSVMTEVLRNTVNIPPTINIPQGERVQILFARDVDFRPVYSLEDKYQYIYDEAAAKYSLPQ</sequence>
<comment type="caution">
    <text evidence="9">The sequence shown here is derived from an EMBL/GenBank/DDBJ whole genome shotgun (WGS) entry which is preliminary data.</text>
</comment>
<feature type="transmembrane region" description="Helical" evidence="8">
    <location>
        <begin position="39"/>
        <end position="58"/>
    </location>
</feature>
<organism evidence="9 10">
    <name type="scientific">Methylomonas rosea</name>
    <dbReference type="NCBI Taxonomy" id="2952227"/>
    <lineage>
        <taxon>Bacteria</taxon>
        <taxon>Pseudomonadati</taxon>
        <taxon>Pseudomonadota</taxon>
        <taxon>Gammaproteobacteria</taxon>
        <taxon>Methylococcales</taxon>
        <taxon>Methylococcaceae</taxon>
        <taxon>Methylomonas</taxon>
    </lineage>
</organism>
<evidence type="ECO:0000256" key="6">
    <source>
        <dbReference type="ARBA" id="ARBA00023136"/>
    </source>
</evidence>
<dbReference type="Pfam" id="PF03743">
    <property type="entry name" value="TrbI"/>
    <property type="match status" value="1"/>
</dbReference>
<dbReference type="NCBIfam" id="NF038091">
    <property type="entry name" value="T4SS_VirB10"/>
    <property type="match status" value="1"/>
</dbReference>
<dbReference type="Gene3D" id="2.40.128.260">
    <property type="entry name" value="Type IV secretion system, VirB10/TraB/TrbI"/>
    <property type="match status" value="2"/>
</dbReference>
<keyword evidence="6 8" id="KW-0472">Membrane</keyword>
<evidence type="ECO:0000256" key="7">
    <source>
        <dbReference type="SAM" id="MobiDB-lite"/>
    </source>
</evidence>